<keyword evidence="2" id="KW-0808">Transferase</keyword>
<dbReference type="AlphaFoldDB" id="A0A1X7FJ88"/>
<dbReference type="InterPro" id="IPR029044">
    <property type="entry name" value="Nucleotide-diphossugar_trans"/>
</dbReference>
<dbReference type="Pfam" id="PF00535">
    <property type="entry name" value="Glycos_transf_2"/>
    <property type="match status" value="1"/>
</dbReference>
<dbReference type="STRING" id="464029.SAMN02982989_3146"/>
<dbReference type="RefSeq" id="WP_085423228.1">
    <property type="nucleotide sequence ID" value="NZ_FXAF01000006.1"/>
</dbReference>
<organism evidence="2 3">
    <name type="scientific">Xaviernesmea oryzae</name>
    <dbReference type="NCBI Taxonomy" id="464029"/>
    <lineage>
        <taxon>Bacteria</taxon>
        <taxon>Pseudomonadati</taxon>
        <taxon>Pseudomonadota</taxon>
        <taxon>Alphaproteobacteria</taxon>
        <taxon>Hyphomicrobiales</taxon>
        <taxon>Rhizobiaceae</taxon>
        <taxon>Rhizobium/Agrobacterium group</taxon>
        <taxon>Xaviernesmea</taxon>
    </lineage>
</organism>
<protein>
    <submittedName>
        <fullName evidence="2">Glycosyl transferase family 2</fullName>
    </submittedName>
</protein>
<reference evidence="3" key="1">
    <citation type="submission" date="2017-04" db="EMBL/GenBank/DDBJ databases">
        <authorList>
            <person name="Varghese N."/>
            <person name="Submissions S."/>
        </authorList>
    </citation>
    <scope>NUCLEOTIDE SEQUENCE [LARGE SCALE GENOMIC DNA]</scope>
    <source>
        <strain evidence="3">B4P</strain>
    </source>
</reference>
<accession>A0A1X7FJ88</accession>
<evidence type="ECO:0000259" key="1">
    <source>
        <dbReference type="Pfam" id="PF00535"/>
    </source>
</evidence>
<sequence>MTSIDVVVPNYNYGRYLRACVESILNQEAVTIRVLIIDNASTDDSAEIARSLARDPRVELVLRTENLGTHASFNQGIDWAEADYFLLMFSDDFLVPGALKRAIDIMEADKSIAFAYGRDVSVRGSAAIPQIPPQPDPAPFRLHQSRAFIKRFCRLGVFQIPGPSIVVRTSVQKRAGHYRTELPHSDDYEVWLRLAMHGPVAELDCIQAGIRSHDANRSTELWAHQIQHILHTAAAAKSFFDHEGGSMEGSRAMRRLAQRGIANRAYWSGVSHLIRRDGEAADLFKLAFRLSPATALIPPVGYLVNRPDTLRRIGSFLAGRGVASKRYVS</sequence>
<dbReference type="InterPro" id="IPR001173">
    <property type="entry name" value="Glyco_trans_2-like"/>
</dbReference>
<feature type="domain" description="Glycosyltransferase 2-like" evidence="1">
    <location>
        <begin position="6"/>
        <end position="127"/>
    </location>
</feature>
<dbReference type="InterPro" id="IPR050834">
    <property type="entry name" value="Glycosyltransf_2"/>
</dbReference>
<name>A0A1X7FJ88_9HYPH</name>
<dbReference type="OrthoDB" id="5291101at2"/>
<dbReference type="PANTHER" id="PTHR43685">
    <property type="entry name" value="GLYCOSYLTRANSFERASE"/>
    <property type="match status" value="1"/>
</dbReference>
<dbReference type="PANTHER" id="PTHR43685:SF11">
    <property type="entry name" value="GLYCOSYLTRANSFERASE TAGX-RELATED"/>
    <property type="match status" value="1"/>
</dbReference>
<keyword evidence="3" id="KW-1185">Reference proteome</keyword>
<dbReference type="EMBL" id="FXAF01000006">
    <property type="protein sequence ID" value="SMF52745.1"/>
    <property type="molecule type" value="Genomic_DNA"/>
</dbReference>
<evidence type="ECO:0000313" key="3">
    <source>
        <dbReference type="Proteomes" id="UP000192903"/>
    </source>
</evidence>
<dbReference type="SUPFAM" id="SSF53448">
    <property type="entry name" value="Nucleotide-diphospho-sugar transferases"/>
    <property type="match status" value="1"/>
</dbReference>
<gene>
    <name evidence="2" type="ORF">SAMN02982989_3146</name>
</gene>
<dbReference type="Gene3D" id="3.90.550.10">
    <property type="entry name" value="Spore Coat Polysaccharide Biosynthesis Protein SpsA, Chain A"/>
    <property type="match status" value="1"/>
</dbReference>
<proteinExistence type="predicted"/>
<dbReference type="GO" id="GO:0016740">
    <property type="term" value="F:transferase activity"/>
    <property type="evidence" value="ECO:0007669"/>
    <property type="project" value="UniProtKB-KW"/>
</dbReference>
<evidence type="ECO:0000313" key="2">
    <source>
        <dbReference type="EMBL" id="SMF52745.1"/>
    </source>
</evidence>
<dbReference type="Proteomes" id="UP000192903">
    <property type="component" value="Unassembled WGS sequence"/>
</dbReference>